<dbReference type="GO" id="GO:0072562">
    <property type="term" value="C:blood microparticle"/>
    <property type="evidence" value="ECO:0007669"/>
    <property type="project" value="TreeGrafter"/>
</dbReference>
<dbReference type="STRING" id="56723.ENSLBEP00000012103"/>
<name>A0A3Q3EXK9_9LABR</name>
<evidence type="ECO:0000259" key="8">
    <source>
        <dbReference type="PROSITE" id="PS51529"/>
    </source>
</evidence>
<dbReference type="Gene3D" id="3.10.450.10">
    <property type="match status" value="1"/>
</dbReference>
<dbReference type="SUPFAM" id="SSF54403">
    <property type="entry name" value="Cystatin/monellin"/>
    <property type="match status" value="2"/>
</dbReference>
<dbReference type="GeneTree" id="ENSGT00950000182930"/>
<keyword evidence="4" id="KW-0677">Repeat</keyword>
<keyword evidence="2" id="KW-0964">Secreted</keyword>
<feature type="transmembrane region" description="Helical" evidence="7">
    <location>
        <begin position="20"/>
        <end position="40"/>
    </location>
</feature>
<dbReference type="InterPro" id="IPR025760">
    <property type="entry name" value="Cystatin_Fetuin_A"/>
</dbReference>
<feature type="transmembrane region" description="Helical" evidence="7">
    <location>
        <begin position="47"/>
        <end position="66"/>
    </location>
</feature>
<dbReference type="CDD" id="cd00042">
    <property type="entry name" value="CY"/>
    <property type="match status" value="1"/>
</dbReference>
<dbReference type="InterPro" id="IPR000010">
    <property type="entry name" value="Cystatin_dom"/>
</dbReference>
<keyword evidence="3" id="KW-0732">Signal</keyword>
<dbReference type="PANTHER" id="PTHR13814">
    <property type="entry name" value="FETUIN"/>
    <property type="match status" value="1"/>
</dbReference>
<keyword evidence="6" id="KW-0325">Glycoprotein</keyword>
<reference evidence="9" key="2">
    <citation type="submission" date="2025-09" db="UniProtKB">
        <authorList>
            <consortium name="Ensembl"/>
        </authorList>
    </citation>
    <scope>IDENTIFICATION</scope>
</reference>
<evidence type="ECO:0000313" key="10">
    <source>
        <dbReference type="Proteomes" id="UP000261660"/>
    </source>
</evidence>
<dbReference type="InParanoid" id="A0A3Q3EXK9"/>
<proteinExistence type="predicted"/>
<comment type="subcellular location">
    <subcellularLocation>
        <location evidence="1">Secreted</location>
    </subcellularLocation>
</comment>
<dbReference type="SMART" id="SM00043">
    <property type="entry name" value="CY"/>
    <property type="match status" value="1"/>
</dbReference>
<evidence type="ECO:0000313" key="9">
    <source>
        <dbReference type="Ensembl" id="ENSLBEP00000012103.1"/>
    </source>
</evidence>
<dbReference type="Proteomes" id="UP000261660">
    <property type="component" value="Unplaced"/>
</dbReference>
<evidence type="ECO:0000256" key="6">
    <source>
        <dbReference type="ARBA" id="ARBA00023180"/>
    </source>
</evidence>
<evidence type="ECO:0000256" key="7">
    <source>
        <dbReference type="SAM" id="Phobius"/>
    </source>
</evidence>
<protein>
    <submittedName>
        <fullName evidence="9">Alpha-2-HS-glycoprotein 2</fullName>
    </submittedName>
</protein>
<feature type="domain" description="Cystatin fetuin-A-type" evidence="8">
    <location>
        <begin position="65"/>
        <end position="173"/>
    </location>
</feature>
<keyword evidence="7" id="KW-1133">Transmembrane helix</keyword>
<evidence type="ECO:0000256" key="1">
    <source>
        <dbReference type="ARBA" id="ARBA00004613"/>
    </source>
</evidence>
<dbReference type="InterPro" id="IPR046350">
    <property type="entry name" value="Cystatin_sf"/>
</dbReference>
<keyword evidence="5" id="KW-1015">Disulfide bond</keyword>
<dbReference type="InterPro" id="IPR050735">
    <property type="entry name" value="Kininogen_Fetuin_HRG"/>
</dbReference>
<accession>A0A3Q3EXK9</accession>
<reference evidence="9" key="1">
    <citation type="submission" date="2025-08" db="UniProtKB">
        <authorList>
            <consortium name="Ensembl"/>
        </authorList>
    </citation>
    <scope>IDENTIFICATION</scope>
</reference>
<evidence type="ECO:0000256" key="4">
    <source>
        <dbReference type="ARBA" id="ARBA00022737"/>
    </source>
</evidence>
<dbReference type="AlphaFoldDB" id="A0A3Q3EXK9"/>
<dbReference type="FunFam" id="3.10.450.10:FF:000009">
    <property type="entry name" value="Alpha-2-HS-glycoprotein 2"/>
    <property type="match status" value="1"/>
</dbReference>
<dbReference type="FunCoup" id="A0A3Q3EXK9">
    <property type="interactions" value="54"/>
</dbReference>
<organism evidence="9 10">
    <name type="scientific">Labrus bergylta</name>
    <name type="common">ballan wrasse</name>
    <dbReference type="NCBI Taxonomy" id="56723"/>
    <lineage>
        <taxon>Eukaryota</taxon>
        <taxon>Metazoa</taxon>
        <taxon>Chordata</taxon>
        <taxon>Craniata</taxon>
        <taxon>Vertebrata</taxon>
        <taxon>Euteleostomi</taxon>
        <taxon>Actinopterygii</taxon>
        <taxon>Neopterygii</taxon>
        <taxon>Teleostei</taxon>
        <taxon>Neoteleostei</taxon>
        <taxon>Acanthomorphata</taxon>
        <taxon>Eupercaria</taxon>
        <taxon>Labriformes</taxon>
        <taxon>Labridae</taxon>
        <taxon>Labrus</taxon>
    </lineage>
</organism>
<dbReference type="PANTHER" id="PTHR13814:SF6">
    <property type="entry name" value="ALPHA-2-HS-GLYCOPROTEIN"/>
    <property type="match status" value="1"/>
</dbReference>
<keyword evidence="7" id="KW-0472">Membrane</keyword>
<dbReference type="GO" id="GO:0004869">
    <property type="term" value="F:cysteine-type endopeptidase inhibitor activity"/>
    <property type="evidence" value="ECO:0007669"/>
    <property type="project" value="InterPro"/>
</dbReference>
<dbReference type="PROSITE" id="PS51529">
    <property type="entry name" value="CYSTATIN_FETUIN_A"/>
    <property type="match status" value="1"/>
</dbReference>
<evidence type="ECO:0000256" key="3">
    <source>
        <dbReference type="ARBA" id="ARBA00022729"/>
    </source>
</evidence>
<evidence type="ECO:0000256" key="2">
    <source>
        <dbReference type="ARBA" id="ARBA00022525"/>
    </source>
</evidence>
<keyword evidence="10" id="KW-1185">Reference proteome</keyword>
<sequence length="423" mass="45094">MMFNLALFSSLKYKLYTAQTARALPLLSVLFHSLTYCMCISLRMNPLGITVVLVLLVGAWAQVTFLRPECDSPEAEEAALVAQDYLNAQHTHGYKYALNRIEDIKIYSTPMGNITYDLEIELLETDCHVLDPTPLANCTVRPKVLTAVEGDCDVVLTTVGGALAVTAFKCKTEESTEDICLGCPTLLPLNDTAALDFVHASLVTVNNFTVNGTYSILEVGRMLSQVLPGGPIYSAEYVITEAYCTNDTCVPLINDMAARGICFAKGLNADHTVDCRMFATMMPIVDANSTATAAPALPPAVHGHTGSLSAKHGLRFHKLTALHDPHLSGLLSAESAESDEIIPVAPAVINVVADPVAAPTAADPSTDPAATAVPADDIISTSDASSIEVLSLFKRDVVAVSVPATQTDTIILAPVCPGRIRFF</sequence>
<dbReference type="GO" id="GO:0031012">
    <property type="term" value="C:extracellular matrix"/>
    <property type="evidence" value="ECO:0007669"/>
    <property type="project" value="TreeGrafter"/>
</dbReference>
<dbReference type="Ensembl" id="ENSLBET00000012732.1">
    <property type="protein sequence ID" value="ENSLBEP00000012103.1"/>
    <property type="gene ID" value="ENSLBEG00000009334.1"/>
</dbReference>
<keyword evidence="7" id="KW-0812">Transmembrane</keyword>
<evidence type="ECO:0000256" key="5">
    <source>
        <dbReference type="ARBA" id="ARBA00023157"/>
    </source>
</evidence>